<evidence type="ECO:0000256" key="6">
    <source>
        <dbReference type="PIRSR" id="PIRSR630616-1"/>
    </source>
</evidence>
<dbReference type="InterPro" id="IPR000719">
    <property type="entry name" value="Prot_kinase_dom"/>
</dbReference>
<feature type="cross-link" description="Glycyl lysine isopeptide (Lys-Gly) (interchain with G-Cter in SUMO2)" evidence="8">
    <location>
        <position position="1178"/>
    </location>
</feature>
<feature type="region of interest" description="Disordered" evidence="9">
    <location>
        <begin position="1114"/>
        <end position="1141"/>
    </location>
</feature>
<dbReference type="InterPro" id="IPR008271">
    <property type="entry name" value="Ser/Thr_kinase_AS"/>
</dbReference>
<feature type="domain" description="Protein kinase" evidence="10">
    <location>
        <begin position="1025"/>
        <end position="1319"/>
    </location>
</feature>
<protein>
    <recommendedName>
        <fullName evidence="10">Protein kinase domain-containing protein</fullName>
    </recommendedName>
</protein>
<feature type="binding site" evidence="7">
    <location>
        <position position="1054"/>
    </location>
    <ligand>
        <name>ATP</name>
        <dbReference type="ChEBI" id="CHEBI:30616"/>
    </ligand>
</feature>
<comment type="caution">
    <text evidence="11">The sequence shown here is derived from an EMBL/GenBank/DDBJ whole genome shotgun (WGS) entry which is preliminary data.</text>
</comment>
<reference evidence="11" key="1">
    <citation type="journal article" date="2020" name="bioRxiv">
        <title>Comparative genomics of Chlamydomonas.</title>
        <authorList>
            <person name="Craig R.J."/>
            <person name="Hasan A.R."/>
            <person name="Ness R.W."/>
            <person name="Keightley P.D."/>
        </authorList>
    </citation>
    <scope>NUCLEOTIDE SEQUENCE</scope>
    <source>
        <strain evidence="11">SAG 7.73</strain>
    </source>
</reference>
<feature type="compositionally biased region" description="Gly residues" evidence="9">
    <location>
        <begin position="1126"/>
        <end position="1138"/>
    </location>
</feature>
<feature type="region of interest" description="Disordered" evidence="9">
    <location>
        <begin position="852"/>
        <end position="872"/>
    </location>
</feature>
<dbReference type="PROSITE" id="PS50011">
    <property type="entry name" value="PROTEIN_KINASE_DOM"/>
    <property type="match status" value="1"/>
</dbReference>
<dbReference type="Gene3D" id="1.10.510.10">
    <property type="entry name" value="Transferase(Phosphotransferase) domain 1"/>
    <property type="match status" value="1"/>
</dbReference>
<dbReference type="PANTHER" id="PTHR24350">
    <property type="entry name" value="SERINE/THREONINE-PROTEIN KINASE IAL-RELATED"/>
    <property type="match status" value="1"/>
</dbReference>
<feature type="compositionally biased region" description="Polar residues" evidence="9">
    <location>
        <begin position="663"/>
        <end position="672"/>
    </location>
</feature>
<evidence type="ECO:0000256" key="9">
    <source>
        <dbReference type="SAM" id="MobiDB-lite"/>
    </source>
</evidence>
<dbReference type="PROSITE" id="PS00108">
    <property type="entry name" value="PROTEIN_KINASE_ST"/>
    <property type="match status" value="1"/>
</dbReference>
<keyword evidence="1" id="KW-0723">Serine/threonine-protein kinase</keyword>
<dbReference type="Pfam" id="PF00069">
    <property type="entry name" value="Pkinase"/>
    <property type="match status" value="1"/>
</dbReference>
<feature type="region of interest" description="Disordered" evidence="9">
    <location>
        <begin position="375"/>
        <end position="405"/>
    </location>
</feature>
<feature type="region of interest" description="Disordered" evidence="9">
    <location>
        <begin position="493"/>
        <end position="673"/>
    </location>
</feature>
<dbReference type="SMART" id="SM00220">
    <property type="entry name" value="S_TKc"/>
    <property type="match status" value="1"/>
</dbReference>
<evidence type="ECO:0000256" key="7">
    <source>
        <dbReference type="PIRSR" id="PIRSR630616-2"/>
    </source>
</evidence>
<dbReference type="GO" id="GO:0005524">
    <property type="term" value="F:ATP binding"/>
    <property type="evidence" value="ECO:0007669"/>
    <property type="project" value="UniProtKB-KW"/>
</dbReference>
<gene>
    <name evidence="11" type="ORF">HXX76_015479</name>
</gene>
<feature type="region of interest" description="Disordered" evidence="9">
    <location>
        <begin position="201"/>
        <end position="224"/>
    </location>
</feature>
<evidence type="ECO:0000259" key="10">
    <source>
        <dbReference type="PROSITE" id="PS50011"/>
    </source>
</evidence>
<feature type="compositionally biased region" description="Gly residues" evidence="9">
    <location>
        <begin position="205"/>
        <end position="219"/>
    </location>
</feature>
<dbReference type="EMBL" id="JAEHOC010000083">
    <property type="protein sequence ID" value="KAG2423222.1"/>
    <property type="molecule type" value="Genomic_DNA"/>
</dbReference>
<evidence type="ECO:0000256" key="8">
    <source>
        <dbReference type="PIRSR" id="PIRSR630616-3"/>
    </source>
</evidence>
<dbReference type="OrthoDB" id="40902at2759"/>
<keyword evidence="2" id="KW-0808">Transferase</keyword>
<feature type="binding site" evidence="7">
    <location>
        <position position="1194"/>
    </location>
    <ligand>
        <name>ATP</name>
        <dbReference type="ChEBI" id="CHEBI:30616"/>
    </ligand>
</feature>
<feature type="compositionally biased region" description="Pro residues" evidence="9">
    <location>
        <begin position="975"/>
        <end position="995"/>
    </location>
</feature>
<keyword evidence="5 7" id="KW-0067">ATP-binding</keyword>
<name>A0A835VND7_CHLIN</name>
<evidence type="ECO:0000256" key="5">
    <source>
        <dbReference type="ARBA" id="ARBA00022840"/>
    </source>
</evidence>
<feature type="region of interest" description="Disordered" evidence="9">
    <location>
        <begin position="170"/>
        <end position="189"/>
    </location>
</feature>
<evidence type="ECO:0000313" key="12">
    <source>
        <dbReference type="Proteomes" id="UP000650467"/>
    </source>
</evidence>
<keyword evidence="12" id="KW-1185">Reference proteome</keyword>
<keyword evidence="4" id="KW-0418">Kinase</keyword>
<dbReference type="Proteomes" id="UP000650467">
    <property type="component" value="Unassembled WGS sequence"/>
</dbReference>
<accession>A0A835VND7</accession>
<feature type="compositionally biased region" description="Low complexity" evidence="9">
    <location>
        <begin position="82"/>
        <end position="105"/>
    </location>
</feature>
<evidence type="ECO:0000256" key="2">
    <source>
        <dbReference type="ARBA" id="ARBA00022679"/>
    </source>
</evidence>
<proteinExistence type="predicted"/>
<evidence type="ECO:0000256" key="1">
    <source>
        <dbReference type="ARBA" id="ARBA00022527"/>
    </source>
</evidence>
<feature type="region of interest" description="Disordered" evidence="9">
    <location>
        <begin position="263"/>
        <end position="283"/>
    </location>
</feature>
<feature type="compositionally biased region" description="Low complexity" evidence="9">
    <location>
        <begin position="565"/>
        <end position="580"/>
    </location>
</feature>
<feature type="compositionally biased region" description="Low complexity" evidence="9">
    <location>
        <begin position="592"/>
        <end position="617"/>
    </location>
</feature>
<keyword evidence="3 7" id="KW-0547">Nucleotide-binding</keyword>
<dbReference type="SUPFAM" id="SSF56112">
    <property type="entry name" value="Protein kinase-like (PK-like)"/>
    <property type="match status" value="1"/>
</dbReference>
<dbReference type="InterPro" id="IPR011009">
    <property type="entry name" value="Kinase-like_dom_sf"/>
</dbReference>
<evidence type="ECO:0000256" key="4">
    <source>
        <dbReference type="ARBA" id="ARBA00022777"/>
    </source>
</evidence>
<organism evidence="11 12">
    <name type="scientific">Chlamydomonas incerta</name>
    <dbReference type="NCBI Taxonomy" id="51695"/>
    <lineage>
        <taxon>Eukaryota</taxon>
        <taxon>Viridiplantae</taxon>
        <taxon>Chlorophyta</taxon>
        <taxon>core chlorophytes</taxon>
        <taxon>Chlorophyceae</taxon>
        <taxon>CS clade</taxon>
        <taxon>Chlamydomonadales</taxon>
        <taxon>Chlamydomonadaceae</taxon>
        <taxon>Chlamydomonas</taxon>
    </lineage>
</organism>
<feature type="compositionally biased region" description="Low complexity" evidence="9">
    <location>
        <begin position="180"/>
        <end position="189"/>
    </location>
</feature>
<dbReference type="GO" id="GO:0004674">
    <property type="term" value="F:protein serine/threonine kinase activity"/>
    <property type="evidence" value="ECO:0007669"/>
    <property type="project" value="UniProtKB-KW"/>
</dbReference>
<feature type="active site" description="Proton acceptor" evidence="6">
    <location>
        <position position="1176"/>
    </location>
</feature>
<feature type="compositionally biased region" description="Acidic residues" evidence="9">
    <location>
        <begin position="265"/>
        <end position="275"/>
    </location>
</feature>
<feature type="compositionally biased region" description="Gly residues" evidence="9">
    <location>
        <begin position="123"/>
        <end position="138"/>
    </location>
</feature>
<dbReference type="InterPro" id="IPR030616">
    <property type="entry name" value="Aur-like"/>
</dbReference>
<sequence length="1353" mass="134554">MESSSELCDSVFRTVSSAPFEPPDGLTVAFEPPSPLIRPRLSVLGVAALDSPAIECASPELMQHWRARAGTRGGHGDAPPTGAGALLSPGSSSPAAPQSSRRAAGPGYAHSLVYAQRALLGSPGSGAEGHNSSGGGSPHSGNSCASCPSPHRQSTPNLTLPAYMYASGSAAGPADGGSGASASSARPSPLARRLVARYMSRARPGSGGGGSGGGGGGGRPAARPPAHALHHMLLHGATVSPVGQEAAQRWGRPGRAATLPVEVREEPEAEAEAEEGPAQGHSGRALNLARAATATELFPELALGGAAAGGQGDSVIVSAAAFAAAATAATASPTRIGSMARELLGAAPQTGSAGASAPYDRTSLDLSHLRLVGSPVMGGRSGGGAAAGPDQLAPRRPGRLSNSGRGTLLLQSQAQEPLLQQSHSLPQPQPQQLQQSGFVSALLRNGAAVMDKLRGRPAPGAAATAAAAAAAVAAQRYAPEPLQGVFSAPLELEGDWGRGREEGSGSSGSGPLSPPLSGPLEPLLEEVEHPQQQQQQLAAAAPEHQPTAQSARADTQPPPPPPPQQQQQPQPQQPQQQQPQLVTDSTDDTESCAECSRASSSGLGAAGSSTSVSASGSYQLTASVRGSTGPDQPQLGSPQPAAPGTARSSTGTGAPEAAPGLSPCSSTPQLQLAPQAAAAAASESAAAATAATAAAAPTVARQAVVQDRVDAPGPEAEAEAVPAGVRVSAIAAASRAAAQQGAALQLEADASGPGPGRGATVHVTSACIDLPTAKSAAVEAVAVAAAEAAACSPHGPATPPAMAAATAPFAADRHGSSSTSTSGGRAAVVVAGAVADLGTAAAGADGWLPAAHDDGLEAGDSPSASRTPSAAVLAAPHAPDLVPQHGQAPEAPHAPCLLAAAAAAAASAEPPAAAAAAAAVAAGSAAAPGSAPLHRIEVPAGAAPSVPVGPASADVTVAPRAPQPAPQPASSQPTAPQPQPQPQPPALPCPPPFAPLPAPPERSLMHCWSGAPAEMRRGSWGRDDYHLSRQLYQGYASEVFKAVCLKSGQDVVLKAYCLPSLTPFLTHQALREVHVHKRLSHPHIVQLIGAFREGDFLVLVQEYVRGGSLDRARRKLPPAGHQQGAGAAGGPGGAGGALGAAAGRPRLSESQALHLVLLPLLRALAYLHAQGIVHRDIKPENLLFTPDWRLKLCDFGVSVCLAEERAVTRTGSRDYMAPEVTTCPLKRTPADNKDSPAMAYTPAVDVWSLGVLAYELLVGFTPFPGGPPKVGPAAAAGAVPPLAFPGGVSAAARGFVESCLRLHAGDRPTVQQLLQHAWVRAAISDVAAGAAAKAAPAAGASATAGDALTPALI</sequence>
<feature type="region of interest" description="Disordered" evidence="9">
    <location>
        <begin position="70"/>
        <end position="105"/>
    </location>
</feature>
<feature type="compositionally biased region" description="Polar residues" evidence="9">
    <location>
        <begin position="618"/>
        <end position="637"/>
    </location>
</feature>
<feature type="region of interest" description="Disordered" evidence="9">
    <location>
        <begin position="121"/>
        <end position="155"/>
    </location>
</feature>
<feature type="binding site" evidence="7">
    <location>
        <begin position="1180"/>
        <end position="1181"/>
    </location>
    <ligand>
        <name>ATP</name>
        <dbReference type="ChEBI" id="CHEBI:30616"/>
    </ligand>
</feature>
<evidence type="ECO:0000256" key="3">
    <source>
        <dbReference type="ARBA" id="ARBA00022741"/>
    </source>
</evidence>
<evidence type="ECO:0000313" key="11">
    <source>
        <dbReference type="EMBL" id="KAG2423222.1"/>
    </source>
</evidence>
<feature type="region of interest" description="Disordered" evidence="9">
    <location>
        <begin position="945"/>
        <end position="995"/>
    </location>
</feature>